<name>A0A6F8Y777_9ACTN</name>
<dbReference type="Gene3D" id="3.40.50.1820">
    <property type="entry name" value="alpha/beta hydrolase"/>
    <property type="match status" value="1"/>
</dbReference>
<proteinExistence type="predicted"/>
<evidence type="ECO:0000313" key="2">
    <source>
        <dbReference type="EMBL" id="BCB81811.1"/>
    </source>
</evidence>
<dbReference type="InterPro" id="IPR050471">
    <property type="entry name" value="AB_hydrolase"/>
</dbReference>
<dbReference type="AlphaFoldDB" id="A0A6F8Y777"/>
<dbReference type="Proteomes" id="UP000502508">
    <property type="component" value="Chromosome"/>
</dbReference>
<reference evidence="2 3" key="2">
    <citation type="submission" date="2020-03" db="EMBL/GenBank/DDBJ databases">
        <authorList>
            <person name="Ichikawa N."/>
            <person name="Kimura A."/>
            <person name="Kitahashi Y."/>
            <person name="Uohara A."/>
        </authorList>
    </citation>
    <scope>NUCLEOTIDE SEQUENCE [LARGE SCALE GENOMIC DNA]</scope>
    <source>
        <strain evidence="2 3">NBRC 107702</strain>
    </source>
</reference>
<dbReference type="PANTHER" id="PTHR43433">
    <property type="entry name" value="HYDROLASE, ALPHA/BETA FOLD FAMILY PROTEIN"/>
    <property type="match status" value="1"/>
</dbReference>
<evidence type="ECO:0000313" key="3">
    <source>
        <dbReference type="Proteomes" id="UP000502508"/>
    </source>
</evidence>
<dbReference type="InterPro" id="IPR029058">
    <property type="entry name" value="AB_hydrolase_fold"/>
</dbReference>
<dbReference type="KEGG" id="pfla:Pflav_082210"/>
<dbReference type="InterPro" id="IPR000073">
    <property type="entry name" value="AB_hydrolase_1"/>
</dbReference>
<feature type="domain" description="AB hydrolase-1" evidence="1">
    <location>
        <begin position="29"/>
        <end position="258"/>
    </location>
</feature>
<dbReference type="PANTHER" id="PTHR43433:SF5">
    <property type="entry name" value="AB HYDROLASE-1 DOMAIN-CONTAINING PROTEIN"/>
    <property type="match status" value="1"/>
</dbReference>
<dbReference type="GO" id="GO:0016787">
    <property type="term" value="F:hydrolase activity"/>
    <property type="evidence" value="ECO:0007669"/>
    <property type="project" value="UniProtKB-KW"/>
</dbReference>
<gene>
    <name evidence="2" type="ORF">Pflav_082210</name>
</gene>
<dbReference type="EMBL" id="AP022870">
    <property type="protein sequence ID" value="BCB81811.1"/>
    <property type="molecule type" value="Genomic_DNA"/>
</dbReference>
<evidence type="ECO:0000259" key="1">
    <source>
        <dbReference type="Pfam" id="PF12697"/>
    </source>
</evidence>
<dbReference type="RefSeq" id="WP_173041555.1">
    <property type="nucleotide sequence ID" value="NZ_AP022870.1"/>
</dbReference>
<dbReference type="Pfam" id="PF12697">
    <property type="entry name" value="Abhydrolase_6"/>
    <property type="match status" value="1"/>
</dbReference>
<sequence>MTTISPQIVASADGTPIAYESTGDGPPVILIGGAFNDRTTVTALAATLAPHVTAVVYDRRGRGDSGDNADAFAVEREVEDLAAIIAATGGRASLFGHSSGGILALEATAQGLPVERLAVYETPFVVGSLRPLPAEGTAEQLRALIAEERREEAVRLFLTQHVSVPAEIVDIMQGSPSWPFLVGLAHTLPYDVAVCGADLSLPADRLAKIAVPTLTMSGGASPAWFPAAAQAVADAIPGASYLTLEGQDHSVLHNPEALREPLLTFLR</sequence>
<keyword evidence="3" id="KW-1185">Reference proteome</keyword>
<protein>
    <submittedName>
        <fullName evidence="2">Alpha/beta hydrolase</fullName>
    </submittedName>
</protein>
<accession>A0A6F8Y777</accession>
<dbReference type="SUPFAM" id="SSF53474">
    <property type="entry name" value="alpha/beta-Hydrolases"/>
    <property type="match status" value="1"/>
</dbReference>
<organism evidence="2 3">
    <name type="scientific">Phytohabitans flavus</name>
    <dbReference type="NCBI Taxonomy" id="1076124"/>
    <lineage>
        <taxon>Bacteria</taxon>
        <taxon>Bacillati</taxon>
        <taxon>Actinomycetota</taxon>
        <taxon>Actinomycetes</taxon>
        <taxon>Micromonosporales</taxon>
        <taxon>Micromonosporaceae</taxon>
    </lineage>
</organism>
<keyword evidence="2" id="KW-0378">Hydrolase</keyword>
<reference evidence="2 3" key="1">
    <citation type="submission" date="2020-03" db="EMBL/GenBank/DDBJ databases">
        <title>Whole genome shotgun sequence of Phytohabitans flavus NBRC 107702.</title>
        <authorList>
            <person name="Komaki H."/>
            <person name="Tamura T."/>
        </authorList>
    </citation>
    <scope>NUCLEOTIDE SEQUENCE [LARGE SCALE GENOMIC DNA]</scope>
    <source>
        <strain evidence="2 3">NBRC 107702</strain>
    </source>
</reference>